<feature type="transmembrane region" description="Helical" evidence="1">
    <location>
        <begin position="52"/>
        <end position="72"/>
    </location>
</feature>
<keyword evidence="3" id="KW-1185">Reference proteome</keyword>
<name>A0ABN6YEW6_9MICO</name>
<sequence>MTFLMPIPASSRSRATTAVPWRALVALASAVFLSITIEMLPTGLLPEMSRDLGVGAPLVGLLVSVFAFAVVVTSSP</sequence>
<reference evidence="3" key="1">
    <citation type="journal article" date="2019" name="Int. J. Syst. Evol. Microbiol.">
        <title>The Global Catalogue of Microorganisms (GCM) 10K type strain sequencing project: providing services to taxonomists for standard genome sequencing and annotation.</title>
        <authorList>
            <consortium name="The Broad Institute Genomics Platform"/>
            <consortium name="The Broad Institute Genome Sequencing Center for Infectious Disease"/>
            <person name="Wu L."/>
            <person name="Ma J."/>
        </authorList>
    </citation>
    <scope>NUCLEOTIDE SEQUENCE [LARGE SCALE GENOMIC DNA]</scope>
    <source>
        <strain evidence="3">NBRC 109019</strain>
    </source>
</reference>
<evidence type="ECO:0000313" key="2">
    <source>
        <dbReference type="EMBL" id="BDZ55641.1"/>
    </source>
</evidence>
<feature type="transmembrane region" description="Helical" evidence="1">
    <location>
        <begin position="21"/>
        <end position="40"/>
    </location>
</feature>
<accession>A0ABN6YEW6</accession>
<keyword evidence="1" id="KW-1133">Transmembrane helix</keyword>
<proteinExistence type="predicted"/>
<keyword evidence="1" id="KW-0812">Transmembrane</keyword>
<evidence type="ECO:0000313" key="3">
    <source>
        <dbReference type="Proteomes" id="UP001321477"/>
    </source>
</evidence>
<dbReference type="SUPFAM" id="SSF103473">
    <property type="entry name" value="MFS general substrate transporter"/>
    <property type="match status" value="1"/>
</dbReference>
<dbReference type="InterPro" id="IPR036259">
    <property type="entry name" value="MFS_trans_sf"/>
</dbReference>
<gene>
    <name evidence="2" type="ORF">GCM10025870_27140</name>
</gene>
<organism evidence="2 3">
    <name type="scientific">Agromyces marinus</name>
    <dbReference type="NCBI Taxonomy" id="1389020"/>
    <lineage>
        <taxon>Bacteria</taxon>
        <taxon>Bacillati</taxon>
        <taxon>Actinomycetota</taxon>
        <taxon>Actinomycetes</taxon>
        <taxon>Micrococcales</taxon>
        <taxon>Microbacteriaceae</taxon>
        <taxon>Agromyces</taxon>
    </lineage>
</organism>
<dbReference type="EMBL" id="AP027734">
    <property type="protein sequence ID" value="BDZ55641.1"/>
    <property type="molecule type" value="Genomic_DNA"/>
</dbReference>
<dbReference type="Proteomes" id="UP001321477">
    <property type="component" value="Chromosome"/>
</dbReference>
<protein>
    <recommendedName>
        <fullName evidence="4">MFS transporter</fullName>
    </recommendedName>
</protein>
<evidence type="ECO:0008006" key="4">
    <source>
        <dbReference type="Google" id="ProtNLM"/>
    </source>
</evidence>
<keyword evidence="1" id="KW-0472">Membrane</keyword>
<evidence type="ECO:0000256" key="1">
    <source>
        <dbReference type="SAM" id="Phobius"/>
    </source>
</evidence>